<dbReference type="Proteomes" id="UP000261360">
    <property type="component" value="Unplaced"/>
</dbReference>
<proteinExistence type="predicted"/>
<dbReference type="GeneTree" id="ENSGT01050000245052"/>
<feature type="domain" description="SET" evidence="1">
    <location>
        <begin position="1"/>
        <end position="112"/>
    </location>
</feature>
<evidence type="ECO:0000259" key="1">
    <source>
        <dbReference type="PROSITE" id="PS50280"/>
    </source>
</evidence>
<name>A0A3B4WIY4_SERLL</name>
<organism evidence="2 3">
    <name type="scientific">Seriola lalandi dorsalis</name>
    <dbReference type="NCBI Taxonomy" id="1841481"/>
    <lineage>
        <taxon>Eukaryota</taxon>
        <taxon>Metazoa</taxon>
        <taxon>Chordata</taxon>
        <taxon>Craniata</taxon>
        <taxon>Vertebrata</taxon>
        <taxon>Euteleostomi</taxon>
        <taxon>Actinopterygii</taxon>
        <taxon>Neopterygii</taxon>
        <taxon>Teleostei</taxon>
        <taxon>Neoteleostei</taxon>
        <taxon>Acanthomorphata</taxon>
        <taxon>Carangaria</taxon>
        <taxon>Carangiformes</taxon>
        <taxon>Carangidae</taxon>
        <taxon>Seriola</taxon>
    </lineage>
</organism>
<dbReference type="GO" id="GO:0006357">
    <property type="term" value="P:regulation of transcription by RNA polymerase II"/>
    <property type="evidence" value="ECO:0007669"/>
    <property type="project" value="TreeGrafter"/>
</dbReference>
<reference evidence="2" key="2">
    <citation type="submission" date="2025-09" db="UniProtKB">
        <authorList>
            <consortium name="Ensembl"/>
        </authorList>
    </citation>
    <scope>IDENTIFICATION</scope>
</reference>
<dbReference type="PROSITE" id="PS50280">
    <property type="entry name" value="SET"/>
    <property type="match status" value="1"/>
</dbReference>
<dbReference type="InterPro" id="IPR001214">
    <property type="entry name" value="SET_dom"/>
</dbReference>
<dbReference type="InterPro" id="IPR046341">
    <property type="entry name" value="SET_dom_sf"/>
</dbReference>
<accession>A0A3B4WIY4</accession>
<protein>
    <recommendedName>
        <fullName evidence="1">SET domain-containing protein</fullName>
    </recommendedName>
</protein>
<dbReference type="SUPFAM" id="SSF82199">
    <property type="entry name" value="SET domain"/>
    <property type="match status" value="1"/>
</dbReference>
<dbReference type="PANTHER" id="PTHR46167">
    <property type="entry name" value="N-LYSINE METHYLTRANSFERASE KMT5A"/>
    <property type="match status" value="1"/>
</dbReference>
<dbReference type="GO" id="GO:0005634">
    <property type="term" value="C:nucleus"/>
    <property type="evidence" value="ECO:0007669"/>
    <property type="project" value="TreeGrafter"/>
</dbReference>
<dbReference type="InterPro" id="IPR051760">
    <property type="entry name" value="KMT5A"/>
</dbReference>
<evidence type="ECO:0000313" key="3">
    <source>
        <dbReference type="Proteomes" id="UP000261360"/>
    </source>
</evidence>
<dbReference type="Gene3D" id="2.170.270.10">
    <property type="entry name" value="SET domain"/>
    <property type="match status" value="1"/>
</dbReference>
<dbReference type="GO" id="GO:0043516">
    <property type="term" value="P:regulation of DNA damage response, signal transduction by p53 class mediator"/>
    <property type="evidence" value="ECO:0007669"/>
    <property type="project" value="TreeGrafter"/>
</dbReference>
<dbReference type="Pfam" id="PF00856">
    <property type="entry name" value="SET"/>
    <property type="match status" value="1"/>
</dbReference>
<dbReference type="AlphaFoldDB" id="A0A3B4WIY4"/>
<dbReference type="Ensembl" id="ENSSLDT00000004710.1">
    <property type="protein sequence ID" value="ENSSLDP00000004559.1"/>
    <property type="gene ID" value="ENSSLDG00000003624.1"/>
</dbReference>
<sequence>MDSNHIQKMTGSQRWKGLLVTEGHEVHKNTSPEETGYMFFYTNQRGQPMCIDAHSATCECHPERQTVGRFINHSRAKANLRPRFYSVEEKEVILFLATRNIEVKEELLFDYGVAKKSFRGEGLGLSCNGHCLDDTQAMISKEKDILLTSYHVCV</sequence>
<dbReference type="PANTHER" id="PTHR46167:SF1">
    <property type="entry name" value="N-LYSINE METHYLTRANSFERASE KMT5A"/>
    <property type="match status" value="1"/>
</dbReference>
<dbReference type="GO" id="GO:0005700">
    <property type="term" value="C:polytene chromosome"/>
    <property type="evidence" value="ECO:0007669"/>
    <property type="project" value="TreeGrafter"/>
</dbReference>
<evidence type="ECO:0000313" key="2">
    <source>
        <dbReference type="Ensembl" id="ENSSLDP00000004559.1"/>
    </source>
</evidence>
<dbReference type="STRING" id="1841481.ENSSLDP00000004559"/>
<dbReference type="GO" id="GO:0042799">
    <property type="term" value="F:histone H4K20 methyltransferase activity"/>
    <property type="evidence" value="ECO:0007669"/>
    <property type="project" value="TreeGrafter"/>
</dbReference>
<keyword evidence="3" id="KW-1185">Reference proteome</keyword>
<reference evidence="2" key="1">
    <citation type="submission" date="2025-08" db="UniProtKB">
        <authorList>
            <consortium name="Ensembl"/>
        </authorList>
    </citation>
    <scope>IDENTIFICATION</scope>
</reference>